<evidence type="ECO:0000259" key="3">
    <source>
        <dbReference type="Pfam" id="PF13518"/>
    </source>
</evidence>
<dbReference type="PANTHER" id="PTHR33795:SF1">
    <property type="entry name" value="INSERTION ELEMENT IS150 PROTEIN INSJ"/>
    <property type="match status" value="1"/>
</dbReference>
<gene>
    <name evidence="4" type="ORF">ERL59_19725</name>
</gene>
<dbReference type="InterPro" id="IPR052057">
    <property type="entry name" value="IS150/IS1296_orfA-like"/>
</dbReference>
<evidence type="ECO:0000313" key="5">
    <source>
        <dbReference type="Proteomes" id="UP000448943"/>
    </source>
</evidence>
<dbReference type="Proteomes" id="UP000448943">
    <property type="component" value="Unassembled WGS sequence"/>
</dbReference>
<comment type="similarity">
    <text evidence="1">Belongs to the IS150/IS1296 orfA family.</text>
</comment>
<dbReference type="AlphaFoldDB" id="A0A6N9Q8F9"/>
<evidence type="ECO:0000256" key="2">
    <source>
        <dbReference type="SAM" id="Coils"/>
    </source>
</evidence>
<dbReference type="InterPro" id="IPR010921">
    <property type="entry name" value="Trp_repressor/repl_initiator"/>
</dbReference>
<dbReference type="InterPro" id="IPR055247">
    <property type="entry name" value="InsJ-like_HTH"/>
</dbReference>
<feature type="domain" description="Insertion element IS150 protein InsJ-like helix-turn-helix" evidence="3">
    <location>
        <begin position="12"/>
        <end position="60"/>
    </location>
</feature>
<dbReference type="Gene3D" id="1.10.10.10">
    <property type="entry name" value="Winged helix-like DNA-binding domain superfamily/Winged helix DNA-binding domain"/>
    <property type="match status" value="3"/>
</dbReference>
<keyword evidence="2" id="KW-0175">Coiled coil</keyword>
<protein>
    <submittedName>
        <fullName evidence="4">Transposase</fullName>
    </submittedName>
</protein>
<proteinExistence type="inferred from homology"/>
<feature type="domain" description="Insertion element IS150 protein InsJ-like helix-turn-helix" evidence="3">
    <location>
        <begin position="132"/>
        <end position="184"/>
    </location>
</feature>
<keyword evidence="5" id="KW-1185">Reference proteome</keyword>
<dbReference type="OrthoDB" id="9797531at2"/>
<dbReference type="RefSeq" id="WP_160647987.1">
    <property type="nucleotide sequence ID" value="NZ_SIJB01000063.1"/>
</dbReference>
<evidence type="ECO:0000313" key="4">
    <source>
        <dbReference type="EMBL" id="NBI31166.1"/>
    </source>
</evidence>
<name>A0A6N9Q8F9_9BACL</name>
<dbReference type="GO" id="GO:0043565">
    <property type="term" value="F:sequence-specific DNA binding"/>
    <property type="evidence" value="ECO:0007669"/>
    <property type="project" value="InterPro"/>
</dbReference>
<feature type="coiled-coil region" evidence="2">
    <location>
        <begin position="187"/>
        <end position="222"/>
    </location>
</feature>
<dbReference type="Pfam" id="PF13518">
    <property type="entry name" value="HTH_28"/>
    <property type="match status" value="2"/>
</dbReference>
<organism evidence="4 5">
    <name type="scientific">Chengkuizengella marina</name>
    <dbReference type="NCBI Taxonomy" id="2507566"/>
    <lineage>
        <taxon>Bacteria</taxon>
        <taxon>Bacillati</taxon>
        <taxon>Bacillota</taxon>
        <taxon>Bacilli</taxon>
        <taxon>Bacillales</taxon>
        <taxon>Paenibacillaceae</taxon>
        <taxon>Chengkuizengella</taxon>
    </lineage>
</organism>
<accession>A0A6N9Q8F9</accession>
<reference evidence="4 5" key="1">
    <citation type="submission" date="2019-01" db="EMBL/GenBank/DDBJ databases">
        <title>Chengkuizengella sp. nov., isolated from deep-sea sediment of East Pacific Ocean.</title>
        <authorList>
            <person name="Yang J."/>
            <person name="Lai Q."/>
            <person name="Shao Z."/>
        </authorList>
    </citation>
    <scope>NUCLEOTIDE SEQUENCE [LARGE SCALE GENOMIC DNA]</scope>
    <source>
        <strain evidence="4 5">YPA3-1-1</strain>
    </source>
</reference>
<sequence>MGRKSKVKYELKVLAVRNYLNGVKSMKAICKELSVARSSVRQWVSLYRSKGSVGLLPQRKNASYSKELKTEAVKDYLTGKSSIIEMSMKYGLRSQRQLQEWIMKYNGHEEMKPPGTGGYPIMTKGRATTLEERIEIVNDCIKNNKNYSKTAEKYQVSYQQVRNWMMKYEKLGVNGLLDRRGKRKPTSQLTETEKLKAENKLLEAKNKRLEMENELLKKLEKIERGWD</sequence>
<comment type="caution">
    <text evidence="4">The sequence shown here is derived from an EMBL/GenBank/DDBJ whole genome shotgun (WGS) entry which is preliminary data.</text>
</comment>
<dbReference type="InterPro" id="IPR036388">
    <property type="entry name" value="WH-like_DNA-bd_sf"/>
</dbReference>
<evidence type="ECO:0000256" key="1">
    <source>
        <dbReference type="ARBA" id="ARBA00038232"/>
    </source>
</evidence>
<dbReference type="EMBL" id="SIJB01000063">
    <property type="protein sequence ID" value="NBI31166.1"/>
    <property type="molecule type" value="Genomic_DNA"/>
</dbReference>
<dbReference type="PANTHER" id="PTHR33795">
    <property type="entry name" value="INSERTION ELEMENT IS150 PROTEIN INSJ"/>
    <property type="match status" value="1"/>
</dbReference>
<dbReference type="SUPFAM" id="SSF48295">
    <property type="entry name" value="TrpR-like"/>
    <property type="match status" value="3"/>
</dbReference>